<name>A0A9D1SIT9_9FIRM</name>
<evidence type="ECO:0000256" key="1">
    <source>
        <dbReference type="SAM" id="Phobius"/>
    </source>
</evidence>
<proteinExistence type="predicted"/>
<evidence type="ECO:0000313" key="3">
    <source>
        <dbReference type="Proteomes" id="UP000824110"/>
    </source>
</evidence>
<protein>
    <submittedName>
        <fullName evidence="2">Uncharacterized protein</fullName>
    </submittedName>
</protein>
<evidence type="ECO:0000313" key="2">
    <source>
        <dbReference type="EMBL" id="HIU61776.1"/>
    </source>
</evidence>
<dbReference type="EMBL" id="DVNE01000037">
    <property type="protein sequence ID" value="HIU61776.1"/>
    <property type="molecule type" value="Genomic_DNA"/>
</dbReference>
<gene>
    <name evidence="2" type="ORF">IAB69_03915</name>
</gene>
<keyword evidence="1" id="KW-0812">Transmembrane</keyword>
<dbReference type="Proteomes" id="UP000824110">
    <property type="component" value="Unassembled WGS sequence"/>
</dbReference>
<reference evidence="2" key="1">
    <citation type="submission" date="2020-10" db="EMBL/GenBank/DDBJ databases">
        <authorList>
            <person name="Gilroy R."/>
        </authorList>
    </citation>
    <scope>NUCLEOTIDE SEQUENCE</scope>
    <source>
        <strain evidence="2">CHK195-12923</strain>
    </source>
</reference>
<dbReference type="AlphaFoldDB" id="A0A9D1SIT9"/>
<keyword evidence="1" id="KW-1133">Transmembrane helix</keyword>
<keyword evidence="1" id="KW-0472">Membrane</keyword>
<accession>A0A9D1SIT9</accession>
<feature type="transmembrane region" description="Helical" evidence="1">
    <location>
        <begin position="429"/>
        <end position="452"/>
    </location>
</feature>
<organism evidence="2 3">
    <name type="scientific">Candidatus Coproplasma excrementigallinarum</name>
    <dbReference type="NCBI Taxonomy" id="2840747"/>
    <lineage>
        <taxon>Bacteria</taxon>
        <taxon>Bacillati</taxon>
        <taxon>Bacillota</taxon>
        <taxon>Clostridia</taxon>
        <taxon>Eubacteriales</taxon>
        <taxon>Candidatus Coproplasma</taxon>
    </lineage>
</organism>
<sequence length="475" mass="50980">MLIAGALPAAQTALAQTEYPSARADTVYPDFVSDLPLDAIDCYAINGDEFAFSREEFLYIYSGGTRTSSQDEEGNPAYIYEGGVMQGSADGVIYAAEHTGIITSLWYDAYSDADGDEQTALFFADETGDVYRFDGSGTEPEQQPGTEQPAGEQIVTKNGLAYSIKNGSLSVTDFTDLRGEADFPAGTYSHLKMQDGDIYVLKDNLLCIIEGDTLEKVTVKGITFRYTDVTQAYTISVGNSATLLKEGGEVQFAYIPAGQYMTEVDLSDLSAEYFAVGEEGTFVTRQSQYALVLCTTGNADIVAIGGKAYITKSLSTRINGQDTSAPFSGGQLVYAAGIYSSPFMNEGTKLATLDIGSKVKISRQITAAGQPTASGVLQTDFCLATFVAEDGTQTTGYIATSFLTAYDFSAEDGDFTEPTLPEDYSEQNVILTVVLIIVIVVLVIAGVAYLSYSSGAGKRKKREGRSRDEIKTDEK</sequence>
<reference evidence="2" key="2">
    <citation type="journal article" date="2021" name="PeerJ">
        <title>Extensive microbial diversity within the chicken gut microbiome revealed by metagenomics and culture.</title>
        <authorList>
            <person name="Gilroy R."/>
            <person name="Ravi A."/>
            <person name="Getino M."/>
            <person name="Pursley I."/>
            <person name="Horton D.L."/>
            <person name="Alikhan N.F."/>
            <person name="Baker D."/>
            <person name="Gharbi K."/>
            <person name="Hall N."/>
            <person name="Watson M."/>
            <person name="Adriaenssens E.M."/>
            <person name="Foster-Nyarko E."/>
            <person name="Jarju S."/>
            <person name="Secka A."/>
            <person name="Antonio M."/>
            <person name="Oren A."/>
            <person name="Chaudhuri R.R."/>
            <person name="La Ragione R."/>
            <person name="Hildebrand F."/>
            <person name="Pallen M.J."/>
        </authorList>
    </citation>
    <scope>NUCLEOTIDE SEQUENCE</scope>
    <source>
        <strain evidence="2">CHK195-12923</strain>
    </source>
</reference>
<comment type="caution">
    <text evidence="2">The sequence shown here is derived from an EMBL/GenBank/DDBJ whole genome shotgun (WGS) entry which is preliminary data.</text>
</comment>